<dbReference type="InterPro" id="IPR036236">
    <property type="entry name" value="Znf_C2H2_sf"/>
</dbReference>
<keyword evidence="10" id="KW-1185">Reference proteome</keyword>
<accession>A0AAV1XME5</accession>
<evidence type="ECO:0000256" key="3">
    <source>
        <dbReference type="ARBA" id="ARBA00022771"/>
    </source>
</evidence>
<feature type="compositionally biased region" description="Low complexity" evidence="7">
    <location>
        <begin position="25"/>
        <end position="41"/>
    </location>
</feature>
<evidence type="ECO:0000259" key="8">
    <source>
        <dbReference type="PROSITE" id="PS50157"/>
    </source>
</evidence>
<comment type="subcellular location">
    <subcellularLocation>
        <location evidence="1">Nucleus</location>
    </subcellularLocation>
</comment>
<dbReference type="PROSITE" id="PS00028">
    <property type="entry name" value="ZINC_FINGER_C2H2_1"/>
    <property type="match status" value="1"/>
</dbReference>
<dbReference type="PANTHER" id="PTHR47287">
    <property type="entry name" value="C2H2 AND C2HC ZINC FINGERS SUPERFAMILY PROTEIN"/>
    <property type="match status" value="1"/>
</dbReference>
<keyword evidence="5" id="KW-0539">Nucleus</keyword>
<dbReference type="InterPro" id="IPR013087">
    <property type="entry name" value="Znf_C2H2_type"/>
</dbReference>
<evidence type="ECO:0000256" key="2">
    <source>
        <dbReference type="ARBA" id="ARBA00022723"/>
    </source>
</evidence>
<evidence type="ECO:0000256" key="5">
    <source>
        <dbReference type="ARBA" id="ARBA00023242"/>
    </source>
</evidence>
<proteinExistence type="predicted"/>
<evidence type="ECO:0000256" key="1">
    <source>
        <dbReference type="ARBA" id="ARBA00004123"/>
    </source>
</evidence>
<evidence type="ECO:0000256" key="6">
    <source>
        <dbReference type="PROSITE-ProRule" id="PRU00042"/>
    </source>
</evidence>
<dbReference type="Gene3D" id="3.30.160.60">
    <property type="entry name" value="Classic Zinc Finger"/>
    <property type="match status" value="1"/>
</dbReference>
<keyword evidence="2" id="KW-0479">Metal-binding</keyword>
<name>A0AAV1XME5_LUPLU</name>
<dbReference type="Proteomes" id="UP001497480">
    <property type="component" value="Unassembled WGS sequence"/>
</dbReference>
<dbReference type="SUPFAM" id="SSF57667">
    <property type="entry name" value="beta-beta-alpha zinc fingers"/>
    <property type="match status" value="1"/>
</dbReference>
<dbReference type="GO" id="GO:0008270">
    <property type="term" value="F:zinc ion binding"/>
    <property type="evidence" value="ECO:0007669"/>
    <property type="project" value="UniProtKB-KW"/>
</dbReference>
<dbReference type="PANTHER" id="PTHR47287:SF15">
    <property type="entry name" value="ZINC FINGER PROTEIN 3-LIKE"/>
    <property type="match status" value="1"/>
</dbReference>
<feature type="region of interest" description="Disordered" evidence="7">
    <location>
        <begin position="1"/>
        <end position="60"/>
    </location>
</feature>
<evidence type="ECO:0000256" key="7">
    <source>
        <dbReference type="SAM" id="MobiDB-lite"/>
    </source>
</evidence>
<evidence type="ECO:0000256" key="4">
    <source>
        <dbReference type="ARBA" id="ARBA00022833"/>
    </source>
</evidence>
<gene>
    <name evidence="9" type="ORF">LLUT_LOCUS23955</name>
</gene>
<dbReference type="PROSITE" id="PS50157">
    <property type="entry name" value="ZINC_FINGER_C2H2_2"/>
    <property type="match status" value="1"/>
</dbReference>
<dbReference type="Pfam" id="PF13912">
    <property type="entry name" value="zf-C2H2_6"/>
    <property type="match status" value="1"/>
</dbReference>
<dbReference type="InterPro" id="IPR044246">
    <property type="entry name" value="ZFP3-like"/>
</dbReference>
<dbReference type="AlphaFoldDB" id="A0AAV1XME5"/>
<keyword evidence="4" id="KW-0862">Zinc</keyword>
<sequence>MEDNKLKRKIDETLTLGDGSIPMVSETSPSKSSKLSTSNELDSSLKSVEPSNDGDHKENPSPDYACKYCDKKFTSSQALGGHQNAHKHERFLRKEKEKIMYGHEFGARFSTLTFPSMRNYYQGSSSLLGHGIQLHHPMAQMRSMSLPRYSTLGYGNFQGLKFPNTPLSRNQFGNNISSFGGGAIAPRFNLQGLKLFQGLSNPISPTSNNYVAAQNQAHACGRNSFGNPSVALAATQAFNVYHDAPQALEEIDLTLKL</sequence>
<dbReference type="EMBL" id="CAXHTB010000016">
    <property type="protein sequence ID" value="CAL0322895.1"/>
    <property type="molecule type" value="Genomic_DNA"/>
</dbReference>
<reference evidence="9 10" key="1">
    <citation type="submission" date="2024-03" db="EMBL/GenBank/DDBJ databases">
        <authorList>
            <person name="Martinez-Hernandez J."/>
        </authorList>
    </citation>
    <scope>NUCLEOTIDE SEQUENCE [LARGE SCALE GENOMIC DNA]</scope>
</reference>
<protein>
    <recommendedName>
        <fullName evidence="8">C2H2-type domain-containing protein</fullName>
    </recommendedName>
</protein>
<dbReference type="GO" id="GO:0009788">
    <property type="term" value="P:negative regulation of abscisic acid-activated signaling pathway"/>
    <property type="evidence" value="ECO:0007669"/>
    <property type="project" value="InterPro"/>
</dbReference>
<feature type="domain" description="C2H2-type" evidence="8">
    <location>
        <begin position="64"/>
        <end position="91"/>
    </location>
</feature>
<dbReference type="GO" id="GO:0005634">
    <property type="term" value="C:nucleus"/>
    <property type="evidence" value="ECO:0007669"/>
    <property type="project" value="UniProtKB-SubCell"/>
</dbReference>
<keyword evidence="3 6" id="KW-0863">Zinc-finger</keyword>
<organism evidence="9 10">
    <name type="scientific">Lupinus luteus</name>
    <name type="common">European yellow lupine</name>
    <dbReference type="NCBI Taxonomy" id="3873"/>
    <lineage>
        <taxon>Eukaryota</taxon>
        <taxon>Viridiplantae</taxon>
        <taxon>Streptophyta</taxon>
        <taxon>Embryophyta</taxon>
        <taxon>Tracheophyta</taxon>
        <taxon>Spermatophyta</taxon>
        <taxon>Magnoliopsida</taxon>
        <taxon>eudicotyledons</taxon>
        <taxon>Gunneridae</taxon>
        <taxon>Pentapetalae</taxon>
        <taxon>rosids</taxon>
        <taxon>fabids</taxon>
        <taxon>Fabales</taxon>
        <taxon>Fabaceae</taxon>
        <taxon>Papilionoideae</taxon>
        <taxon>50 kb inversion clade</taxon>
        <taxon>genistoids sensu lato</taxon>
        <taxon>core genistoids</taxon>
        <taxon>Genisteae</taxon>
        <taxon>Lupinus</taxon>
    </lineage>
</organism>
<comment type="caution">
    <text evidence="9">The sequence shown here is derived from an EMBL/GenBank/DDBJ whole genome shotgun (WGS) entry which is preliminary data.</text>
</comment>
<evidence type="ECO:0000313" key="10">
    <source>
        <dbReference type="Proteomes" id="UP001497480"/>
    </source>
</evidence>
<evidence type="ECO:0000313" key="9">
    <source>
        <dbReference type="EMBL" id="CAL0322895.1"/>
    </source>
</evidence>